<dbReference type="Proteomes" id="UP000007842">
    <property type="component" value="Plasmid pSCATT"/>
</dbReference>
<dbReference type="PATRIC" id="fig|1003195.11.peg.489"/>
<dbReference type="InterPro" id="IPR000835">
    <property type="entry name" value="HTH_MarR-typ"/>
</dbReference>
<evidence type="ECO:0000313" key="6">
    <source>
        <dbReference type="EMBL" id="AEW99426.1"/>
    </source>
</evidence>
<dbReference type="PANTHER" id="PTHR42756">
    <property type="entry name" value="TRANSCRIPTIONAL REGULATOR, MARR"/>
    <property type="match status" value="1"/>
</dbReference>
<evidence type="ECO:0000256" key="1">
    <source>
        <dbReference type="ARBA" id="ARBA00023015"/>
    </source>
</evidence>
<keyword evidence="3" id="KW-0804">Transcription</keyword>
<proteinExistence type="predicted"/>
<gene>
    <name evidence="6" type="ordered locus">SCATT_p12330</name>
</gene>
<dbReference type="HOGENOM" id="CLU_083287_22_1_11"/>
<evidence type="ECO:0000256" key="3">
    <source>
        <dbReference type="ARBA" id="ARBA00023163"/>
    </source>
</evidence>
<dbReference type="AlphaFoldDB" id="F8JM51"/>
<feature type="region of interest" description="Disordered" evidence="4">
    <location>
        <begin position="1"/>
        <end position="23"/>
    </location>
</feature>
<evidence type="ECO:0000256" key="2">
    <source>
        <dbReference type="ARBA" id="ARBA00023125"/>
    </source>
</evidence>
<reference evidence="7" key="1">
    <citation type="submission" date="2011-12" db="EMBL/GenBank/DDBJ databases">
        <title>Complete genome sequence of Streptomyces cattleya strain DSM 46488.</title>
        <authorList>
            <person name="Ou H.-Y."/>
            <person name="Li P."/>
            <person name="Zhao C."/>
            <person name="O'Hagan D."/>
            <person name="Deng Z."/>
        </authorList>
    </citation>
    <scope>NUCLEOTIDE SEQUENCE [LARGE SCALE GENOMIC DNA]</scope>
    <source>
        <strain evidence="7">ATCC 35852 / DSM 46488 / JCM 4925 / NBRC 14057 / NRRL 8057</strain>
        <plasmid evidence="7">Plasmid pSCATT</plasmid>
    </source>
</reference>
<dbReference type="Pfam" id="PF01047">
    <property type="entry name" value="MarR"/>
    <property type="match status" value="1"/>
</dbReference>
<dbReference type="GO" id="GO:0003677">
    <property type="term" value="F:DNA binding"/>
    <property type="evidence" value="ECO:0007669"/>
    <property type="project" value="UniProtKB-KW"/>
</dbReference>
<dbReference type="InterPro" id="IPR036390">
    <property type="entry name" value="WH_DNA-bd_sf"/>
</dbReference>
<dbReference type="GO" id="GO:0003700">
    <property type="term" value="F:DNA-binding transcription factor activity"/>
    <property type="evidence" value="ECO:0007669"/>
    <property type="project" value="InterPro"/>
</dbReference>
<name>F8JM51_STREN</name>
<evidence type="ECO:0000256" key="4">
    <source>
        <dbReference type="SAM" id="MobiDB-lite"/>
    </source>
</evidence>
<sequence length="175" mass="19206">MTDQVSHGPRARSKDREDERLHDAAEDVSDAVLAASRLFMAISARALAAIDPALTLPQLRTLVVLHGEGPVKLAALAAALDVNPSTAMRMVDKLEAHGLVDRQVNPGNRREVILRLTRDGRHLVDQVMAHRHREIAEIVGRLPARRRTDLVRSLRELIAAADEPALGMPEDARHG</sequence>
<dbReference type="Gene3D" id="1.10.10.10">
    <property type="entry name" value="Winged helix-like DNA-binding domain superfamily/Winged helix DNA-binding domain"/>
    <property type="match status" value="1"/>
</dbReference>
<geneLocation type="plasmid" evidence="6 7">
    <name>pSCATT</name>
</geneLocation>
<dbReference type="SMART" id="SM00347">
    <property type="entry name" value="HTH_MARR"/>
    <property type="match status" value="1"/>
</dbReference>
<dbReference type="OrthoDB" id="3573114at2"/>
<accession>F8JM51</accession>
<dbReference type="PROSITE" id="PS50995">
    <property type="entry name" value="HTH_MARR_2"/>
    <property type="match status" value="1"/>
</dbReference>
<dbReference type="KEGG" id="sct:SCAT_p0508"/>
<dbReference type="PROSITE" id="PS01117">
    <property type="entry name" value="HTH_MARR_1"/>
    <property type="match status" value="1"/>
</dbReference>
<feature type="compositionally biased region" description="Basic and acidic residues" evidence="4">
    <location>
        <begin position="12"/>
        <end position="23"/>
    </location>
</feature>
<keyword evidence="1" id="KW-0805">Transcription regulation</keyword>
<protein>
    <submittedName>
        <fullName evidence="6">Transcriptional regulator, MarR family</fullName>
    </submittedName>
</protein>
<evidence type="ECO:0000313" key="7">
    <source>
        <dbReference type="Proteomes" id="UP000007842"/>
    </source>
</evidence>
<organism evidence="6 7">
    <name type="scientific">Streptantibioticus cattleyicolor (strain ATCC 35852 / DSM 46488 / JCM 4925 / NBRC 14057 / NRRL 8057)</name>
    <name type="common">Streptomyces cattleya</name>
    <dbReference type="NCBI Taxonomy" id="1003195"/>
    <lineage>
        <taxon>Bacteria</taxon>
        <taxon>Bacillati</taxon>
        <taxon>Actinomycetota</taxon>
        <taxon>Actinomycetes</taxon>
        <taxon>Kitasatosporales</taxon>
        <taxon>Streptomycetaceae</taxon>
        <taxon>Streptantibioticus</taxon>
    </lineage>
</organism>
<dbReference type="InterPro" id="IPR023187">
    <property type="entry name" value="Tscrpt_reg_MarR-type_CS"/>
</dbReference>
<dbReference type="RefSeq" id="WP_014150963.1">
    <property type="nucleotide sequence ID" value="NC_016113.1"/>
</dbReference>
<dbReference type="InterPro" id="IPR036388">
    <property type="entry name" value="WH-like_DNA-bd_sf"/>
</dbReference>
<dbReference type="EMBL" id="CP003229">
    <property type="protein sequence ID" value="AEW99426.1"/>
    <property type="molecule type" value="Genomic_DNA"/>
</dbReference>
<keyword evidence="6" id="KW-0614">Plasmid</keyword>
<dbReference type="PANTHER" id="PTHR42756:SF1">
    <property type="entry name" value="TRANSCRIPTIONAL REPRESSOR OF EMRAB OPERON"/>
    <property type="match status" value="1"/>
</dbReference>
<dbReference type="KEGG" id="scy:SCATT_p12330"/>
<keyword evidence="7" id="KW-1185">Reference proteome</keyword>
<evidence type="ECO:0000259" key="5">
    <source>
        <dbReference type="PROSITE" id="PS50995"/>
    </source>
</evidence>
<keyword evidence="2" id="KW-0238">DNA-binding</keyword>
<accession>G8XF84</accession>
<dbReference type="SUPFAM" id="SSF46785">
    <property type="entry name" value="Winged helix' DNA-binding domain"/>
    <property type="match status" value="1"/>
</dbReference>
<feature type="domain" description="HTH marR-type" evidence="5">
    <location>
        <begin position="25"/>
        <end position="159"/>
    </location>
</feature>